<dbReference type="InterPro" id="IPR006573">
    <property type="entry name" value="NHR_dom"/>
</dbReference>
<dbReference type="Gene3D" id="2.60.40.10">
    <property type="entry name" value="Immunoglobulins"/>
    <property type="match status" value="1"/>
</dbReference>
<accession>A0A813DEY3</accession>
<feature type="compositionally biased region" description="Polar residues" evidence="1">
    <location>
        <begin position="490"/>
        <end position="499"/>
    </location>
</feature>
<feature type="non-terminal residue" evidence="4">
    <location>
        <position position="1"/>
    </location>
</feature>
<comment type="caution">
    <text evidence="4">The sequence shown here is derived from an EMBL/GenBank/DDBJ whole genome shotgun (WGS) entry which is preliminary data.</text>
</comment>
<dbReference type="Proteomes" id="UP000654075">
    <property type="component" value="Unassembled WGS sequence"/>
</dbReference>
<evidence type="ECO:0000256" key="1">
    <source>
        <dbReference type="SAM" id="MobiDB-lite"/>
    </source>
</evidence>
<feature type="region of interest" description="Disordered" evidence="1">
    <location>
        <begin position="480"/>
        <end position="499"/>
    </location>
</feature>
<reference evidence="4" key="1">
    <citation type="submission" date="2021-02" db="EMBL/GenBank/DDBJ databases">
        <authorList>
            <person name="Dougan E. K."/>
            <person name="Rhodes N."/>
            <person name="Thang M."/>
            <person name="Chan C."/>
        </authorList>
    </citation>
    <scope>NUCLEOTIDE SEQUENCE</scope>
</reference>
<feature type="domain" description="NHR" evidence="3">
    <location>
        <begin position="290"/>
        <end position="469"/>
    </location>
</feature>
<protein>
    <submittedName>
        <fullName evidence="4">Uncharacterized protein</fullName>
    </submittedName>
</protein>
<evidence type="ECO:0000259" key="3">
    <source>
        <dbReference type="Pfam" id="PF07177"/>
    </source>
</evidence>
<dbReference type="InterPro" id="IPR043136">
    <property type="entry name" value="B30.2/SPRY_sf"/>
</dbReference>
<evidence type="ECO:0000313" key="5">
    <source>
        <dbReference type="Proteomes" id="UP000654075"/>
    </source>
</evidence>
<keyword evidence="5" id="KW-1185">Reference proteome</keyword>
<evidence type="ECO:0000259" key="2">
    <source>
        <dbReference type="Pfam" id="PF01833"/>
    </source>
</evidence>
<feature type="region of interest" description="Disordered" evidence="1">
    <location>
        <begin position="69"/>
        <end position="89"/>
    </location>
</feature>
<dbReference type="InterPro" id="IPR002909">
    <property type="entry name" value="IPT_dom"/>
</dbReference>
<dbReference type="OrthoDB" id="10531467at2759"/>
<sequence length="499" mass="51892">DLVDPEAMVVFLRRLLDSQGGKSLDDSDLLQFACRCSVEDKGFGEVMLLLGLESWTSDTSGAAGAELQLPPELELPPPPPAGLPEGAGPTMFQVEGVAVPAPSGAATLVAELPLEPRSGSVDGGTRLQWTGQGPAPLDLYLAGRPCAALRGGAFVVPLLREQEQERGSSSSAAAVDVLAVFEDSSSHWAAAFTYWAPGQLNDVSPRRGPPQGGLRVRVETTDLGAPISEVLISGEACDLKPGATSTEAFLKLPVATAEGDVAIEVRAPNGNGATANAAFTYLRPEAFGRAGHKVALSQDGQVVTRRDGVNDGVCIGAFPLRRQPAGGRYFELSVGQVGHGGQRALAMGVVALKPESAFLSGGRAMPQEAREFERAWLAGYDRGGALFLADGRESKIPTGLWRPAASVKAGTVFGVLWTDAAPGNESELVIFQDGKECVRLPAGVGSPGPDEELFAVVDLQGSARQVSLVVGAIPPADPHASLSAERLPMDSSTTFKSEA</sequence>
<organism evidence="4 5">
    <name type="scientific">Polarella glacialis</name>
    <name type="common">Dinoflagellate</name>
    <dbReference type="NCBI Taxonomy" id="89957"/>
    <lineage>
        <taxon>Eukaryota</taxon>
        <taxon>Sar</taxon>
        <taxon>Alveolata</taxon>
        <taxon>Dinophyceae</taxon>
        <taxon>Suessiales</taxon>
        <taxon>Suessiaceae</taxon>
        <taxon>Polarella</taxon>
    </lineage>
</organism>
<evidence type="ECO:0000313" key="4">
    <source>
        <dbReference type="EMBL" id="CAE8587367.1"/>
    </source>
</evidence>
<proteinExistence type="predicted"/>
<feature type="compositionally biased region" description="Pro residues" evidence="1">
    <location>
        <begin position="73"/>
        <end position="82"/>
    </location>
</feature>
<gene>
    <name evidence="4" type="ORF">PGLA1383_LOCUS6206</name>
</gene>
<feature type="domain" description="IPT/TIG" evidence="2">
    <location>
        <begin position="201"/>
        <end position="281"/>
    </location>
</feature>
<name>A0A813DEY3_POLGL</name>
<dbReference type="Gene3D" id="2.60.120.920">
    <property type="match status" value="1"/>
</dbReference>
<dbReference type="InterPro" id="IPR013783">
    <property type="entry name" value="Ig-like_fold"/>
</dbReference>
<dbReference type="Pfam" id="PF07177">
    <property type="entry name" value="Neuralized"/>
    <property type="match status" value="1"/>
</dbReference>
<dbReference type="Pfam" id="PF01833">
    <property type="entry name" value="TIG"/>
    <property type="match status" value="1"/>
</dbReference>
<dbReference type="EMBL" id="CAJNNV010002564">
    <property type="protein sequence ID" value="CAE8587367.1"/>
    <property type="molecule type" value="Genomic_DNA"/>
</dbReference>
<dbReference type="AlphaFoldDB" id="A0A813DEY3"/>
<dbReference type="CDD" id="cd00102">
    <property type="entry name" value="IPT"/>
    <property type="match status" value="1"/>
</dbReference>